<dbReference type="PANTHER" id="PTHR20974">
    <property type="entry name" value="UPF0585 PROTEIN CG18661"/>
    <property type="match status" value="1"/>
</dbReference>
<evidence type="ECO:0000313" key="1">
    <source>
        <dbReference type="EMBL" id="RTE66093.1"/>
    </source>
</evidence>
<gene>
    <name evidence="1" type="ORF">EH243_08210</name>
</gene>
<dbReference type="CDD" id="cd02440">
    <property type="entry name" value="AdoMet_MTases"/>
    <property type="match status" value="1"/>
</dbReference>
<dbReference type="InterPro" id="IPR029063">
    <property type="entry name" value="SAM-dependent_MTases_sf"/>
</dbReference>
<sequence>MNIDENSFMGFSPASARNAAPILQRLTGLLAGDEKVLEVGSGTGQHAVHFAGNLPGVRWLPSDIEQQLPLLQANLDRHGSDNITASRVLNLQQSDWHTGLDPVDLIYSANTLHIIGWAEVVSLFRHLDQVLAPQGQVILYGPFRYGQNFTSDSNAEFDQWLKARNPMSGIRDFEAVNALAVEAGLLLKDDIVMPANNQLLVWQKAR</sequence>
<dbReference type="PANTHER" id="PTHR20974:SF0">
    <property type="entry name" value="UPF0585 PROTEIN CG18661"/>
    <property type="match status" value="1"/>
</dbReference>
<name>A0A430KRX8_9GAMM</name>
<protein>
    <submittedName>
        <fullName evidence="1">DUF938 domain-containing protein</fullName>
    </submittedName>
</protein>
<reference evidence="1 2" key="1">
    <citation type="submission" date="2018-11" db="EMBL/GenBank/DDBJ databases">
        <title>The draft genome sequence of Amphritea opalescens ANRC-JH13T.</title>
        <authorList>
            <person name="Fang Z."/>
            <person name="Zhang Y."/>
            <person name="Han X."/>
        </authorList>
    </citation>
    <scope>NUCLEOTIDE SEQUENCE [LARGE SCALE GENOMIC DNA]</scope>
    <source>
        <strain evidence="1 2">ANRC-JH13</strain>
    </source>
</reference>
<dbReference type="Proteomes" id="UP000283087">
    <property type="component" value="Unassembled WGS sequence"/>
</dbReference>
<keyword evidence="2" id="KW-1185">Reference proteome</keyword>
<dbReference type="SUPFAM" id="SSF53335">
    <property type="entry name" value="S-adenosyl-L-methionine-dependent methyltransferases"/>
    <property type="match status" value="1"/>
</dbReference>
<dbReference type="Pfam" id="PF06080">
    <property type="entry name" value="DUF938"/>
    <property type="match status" value="1"/>
</dbReference>
<proteinExistence type="predicted"/>
<dbReference type="InterPro" id="IPR010342">
    <property type="entry name" value="DUF938"/>
</dbReference>
<dbReference type="AlphaFoldDB" id="A0A430KRX8"/>
<evidence type="ECO:0000313" key="2">
    <source>
        <dbReference type="Proteomes" id="UP000283087"/>
    </source>
</evidence>
<dbReference type="EMBL" id="RQXW01000006">
    <property type="protein sequence ID" value="RTE66093.1"/>
    <property type="molecule type" value="Genomic_DNA"/>
</dbReference>
<dbReference type="Gene3D" id="3.40.50.150">
    <property type="entry name" value="Vaccinia Virus protein VP39"/>
    <property type="match status" value="1"/>
</dbReference>
<organism evidence="1 2">
    <name type="scientific">Amphritea opalescens</name>
    <dbReference type="NCBI Taxonomy" id="2490544"/>
    <lineage>
        <taxon>Bacteria</taxon>
        <taxon>Pseudomonadati</taxon>
        <taxon>Pseudomonadota</taxon>
        <taxon>Gammaproteobacteria</taxon>
        <taxon>Oceanospirillales</taxon>
        <taxon>Oceanospirillaceae</taxon>
        <taxon>Amphritea</taxon>
    </lineage>
</organism>
<comment type="caution">
    <text evidence="1">The sequence shown here is derived from an EMBL/GenBank/DDBJ whole genome shotgun (WGS) entry which is preliminary data.</text>
</comment>
<dbReference type="OrthoDB" id="5563826at2"/>
<accession>A0A430KRX8</accession>
<dbReference type="RefSeq" id="WP_126158166.1">
    <property type="nucleotide sequence ID" value="NZ_RQXW01000006.1"/>
</dbReference>